<name>A0ABU5ZX70_9FLAO</name>
<evidence type="ECO:0000313" key="1">
    <source>
        <dbReference type="EMBL" id="MEB3346443.1"/>
    </source>
</evidence>
<dbReference type="EMBL" id="JAYKLX010000006">
    <property type="protein sequence ID" value="MEB3346443.1"/>
    <property type="molecule type" value="Genomic_DNA"/>
</dbReference>
<reference evidence="1 2" key="1">
    <citation type="journal article" date="2013" name="Int. J. Syst. Evol. Microbiol.">
        <title>Aquimarina gracilis sp. nov., isolated from the gut microflora of a mussel, Mytilus coruscus, and emended description of Aquimarina spongiae.</title>
        <authorList>
            <person name="Park S.C."/>
            <person name="Choe H.N."/>
            <person name="Baik K.S."/>
            <person name="Seong C.N."/>
        </authorList>
    </citation>
    <scope>NUCLEOTIDE SEQUENCE [LARGE SCALE GENOMIC DNA]</scope>
    <source>
        <strain evidence="1 2">PSC32</strain>
    </source>
</reference>
<evidence type="ECO:0008006" key="3">
    <source>
        <dbReference type="Google" id="ProtNLM"/>
    </source>
</evidence>
<proteinExistence type="predicted"/>
<dbReference type="Proteomes" id="UP001327027">
    <property type="component" value="Unassembled WGS sequence"/>
</dbReference>
<protein>
    <recommendedName>
        <fullName evidence="3">Cytochrome c domain-containing protein</fullName>
    </recommendedName>
</protein>
<gene>
    <name evidence="1" type="ORF">U6A24_13280</name>
</gene>
<sequence length="138" mass="15231">MINYYTKILPFVVVLVAFSLRTCTKDTGTSEIVDITSKTDSKIDNSTADTGSFEECSEITRGVLITHCGSCHQSSLESHKTGAIKVFDLDKKVDWHTSLALENLEGITSRTKNKSSISDLQKEAIATFLELKALQLKE</sequence>
<organism evidence="1 2">
    <name type="scientific">Aquimarina gracilis</name>
    <dbReference type="NCBI Taxonomy" id="874422"/>
    <lineage>
        <taxon>Bacteria</taxon>
        <taxon>Pseudomonadati</taxon>
        <taxon>Bacteroidota</taxon>
        <taxon>Flavobacteriia</taxon>
        <taxon>Flavobacteriales</taxon>
        <taxon>Flavobacteriaceae</taxon>
        <taxon>Aquimarina</taxon>
    </lineage>
</organism>
<comment type="caution">
    <text evidence="1">The sequence shown here is derived from an EMBL/GenBank/DDBJ whole genome shotgun (WGS) entry which is preliminary data.</text>
</comment>
<evidence type="ECO:0000313" key="2">
    <source>
        <dbReference type="Proteomes" id="UP001327027"/>
    </source>
</evidence>
<dbReference type="RefSeq" id="WP_324180473.1">
    <property type="nucleotide sequence ID" value="NZ_BAABAW010000006.1"/>
</dbReference>
<keyword evidence="2" id="KW-1185">Reference proteome</keyword>
<accession>A0ABU5ZX70</accession>